<feature type="domain" description="HTH araC/xylS-type" evidence="17">
    <location>
        <begin position="91"/>
        <end position="187"/>
    </location>
</feature>
<evidence type="ECO:0000256" key="7">
    <source>
        <dbReference type="ARBA" id="ARBA00023015"/>
    </source>
</evidence>
<dbReference type="InterPro" id="IPR036631">
    <property type="entry name" value="MGMT_N_sf"/>
</dbReference>
<dbReference type="SMART" id="SM00342">
    <property type="entry name" value="HTH_ARAC"/>
    <property type="match status" value="1"/>
</dbReference>
<dbReference type="InterPro" id="IPR001497">
    <property type="entry name" value="MethylDNA_cys_MeTrfase_AS"/>
</dbReference>
<dbReference type="CDD" id="cd06445">
    <property type="entry name" value="ATase"/>
    <property type="match status" value="1"/>
</dbReference>
<evidence type="ECO:0000256" key="12">
    <source>
        <dbReference type="ARBA" id="ARBA00049348"/>
    </source>
</evidence>
<comment type="catalytic activity">
    <reaction evidence="12">
        <text>a 6-O-methyl-2'-deoxyguanosine in DNA + L-cysteinyl-[protein] = S-methyl-L-cysteinyl-[protein] + a 2'-deoxyguanosine in DNA</text>
        <dbReference type="Rhea" id="RHEA:24000"/>
        <dbReference type="Rhea" id="RHEA-COMP:10131"/>
        <dbReference type="Rhea" id="RHEA-COMP:10132"/>
        <dbReference type="Rhea" id="RHEA-COMP:11367"/>
        <dbReference type="Rhea" id="RHEA-COMP:11368"/>
        <dbReference type="ChEBI" id="CHEBI:29950"/>
        <dbReference type="ChEBI" id="CHEBI:82612"/>
        <dbReference type="ChEBI" id="CHEBI:85445"/>
        <dbReference type="ChEBI" id="CHEBI:85448"/>
        <dbReference type="EC" id="2.1.1.63"/>
    </reaction>
</comment>
<sequence>MPATPQNTTTENDPRWAAVVDRDRAADGQFYYAVRTTGIYCRPSCPARTARPENVEFHATRADAERAGYRPCKRCRPEQPALHEQHAQTVAALCHYIESMTTPPTLAELGRRAGLSPWHLQRVFRAVTGLSPKAYAEACRNRRLRAALERDGSVTEAIFAAGYNANSRFYEHSDHILGMTPSDYRAGGANNRIRFAIGECSLGSILVAASERGLCAIFLGDDPQALTRDLQDRFSKAELIGADRDFEQLVARVVGLVETPNLGLDLPLDIRGTAFQQRVWQALREIPGGATASYADIARRIGQPNASRAVAQACGANKLAVVIPCHRVVRTDGSLSGYRWGVERKRALLQREAGDERKR</sequence>
<dbReference type="GO" id="GO:0003700">
    <property type="term" value="F:DNA-binding transcription factor activity"/>
    <property type="evidence" value="ECO:0007669"/>
    <property type="project" value="InterPro"/>
</dbReference>
<dbReference type="NCBIfam" id="NF011964">
    <property type="entry name" value="PRK15435.1"/>
    <property type="match status" value="1"/>
</dbReference>
<evidence type="ECO:0000259" key="17">
    <source>
        <dbReference type="PROSITE" id="PS01124"/>
    </source>
</evidence>
<evidence type="ECO:0000256" key="15">
    <source>
        <dbReference type="PIRSR" id="PIRSR000409-1"/>
    </source>
</evidence>
<feature type="binding site" evidence="16">
    <location>
        <position position="41"/>
    </location>
    <ligand>
        <name>Zn(2+)</name>
        <dbReference type="ChEBI" id="CHEBI:29105"/>
    </ligand>
</feature>
<feature type="active site" description="Nucleophile; methyl group acceptor from methylphosphotriester" evidence="15">
    <location>
        <position position="41"/>
    </location>
</feature>
<dbReference type="Pfam" id="PF12833">
    <property type="entry name" value="HTH_18"/>
    <property type="match status" value="1"/>
</dbReference>
<dbReference type="InterPro" id="IPR016221">
    <property type="entry name" value="Bifunct_regulatory_prot_Ada"/>
</dbReference>
<comment type="caution">
    <text evidence="18">The sequence shown here is derived from an EMBL/GenBank/DDBJ whole genome shotgun (WGS) entry which is preliminary data.</text>
</comment>
<dbReference type="PANTHER" id="PTHR10815">
    <property type="entry name" value="METHYLATED-DNA--PROTEIN-CYSTEINE METHYLTRANSFERASE"/>
    <property type="match status" value="1"/>
</dbReference>
<evidence type="ECO:0000256" key="2">
    <source>
        <dbReference type="ARBA" id="ARBA00022603"/>
    </source>
</evidence>
<dbReference type="InterPro" id="IPR014048">
    <property type="entry name" value="MethylDNA_cys_MeTrfase_DNA-bd"/>
</dbReference>
<dbReference type="InterPro" id="IPR004026">
    <property type="entry name" value="Ada_DNA_repair_Zn-bd"/>
</dbReference>
<dbReference type="SUPFAM" id="SSF57884">
    <property type="entry name" value="Ada DNA repair protein, N-terminal domain (N-Ada 10)"/>
    <property type="match status" value="1"/>
</dbReference>
<dbReference type="SUPFAM" id="SSF46689">
    <property type="entry name" value="Homeodomain-like"/>
    <property type="match status" value="1"/>
</dbReference>
<dbReference type="Gene3D" id="1.10.10.10">
    <property type="entry name" value="Winged helix-like DNA-binding domain superfamily/Winged helix DNA-binding domain"/>
    <property type="match status" value="1"/>
</dbReference>
<keyword evidence="2 18" id="KW-0489">Methyltransferase</keyword>
<dbReference type="Pfam" id="PF02805">
    <property type="entry name" value="Ada_Zn_binding"/>
    <property type="match status" value="1"/>
</dbReference>
<evidence type="ECO:0000313" key="18">
    <source>
        <dbReference type="EMBL" id="MCS3903606.1"/>
    </source>
</evidence>
<evidence type="ECO:0000256" key="10">
    <source>
        <dbReference type="ARBA" id="ARBA00023163"/>
    </source>
</evidence>
<accession>A0AAE3HJQ2</accession>
<dbReference type="FunFam" id="1.10.10.10:FF:000410">
    <property type="entry name" value="ADA regulatory protein, putative"/>
    <property type="match status" value="1"/>
</dbReference>
<dbReference type="GO" id="GO:0032259">
    <property type="term" value="P:methylation"/>
    <property type="evidence" value="ECO:0007669"/>
    <property type="project" value="UniProtKB-KW"/>
</dbReference>
<keyword evidence="10" id="KW-0804">Transcription</keyword>
<dbReference type="SUPFAM" id="SSF46767">
    <property type="entry name" value="Methylated DNA-protein cysteine methyltransferase, C-terminal domain"/>
    <property type="match status" value="1"/>
</dbReference>
<dbReference type="GO" id="GO:0043565">
    <property type="term" value="F:sequence-specific DNA binding"/>
    <property type="evidence" value="ECO:0007669"/>
    <property type="project" value="InterPro"/>
</dbReference>
<reference evidence="18" key="1">
    <citation type="submission" date="2022-08" db="EMBL/GenBank/DDBJ databases">
        <title>Genomic Encyclopedia of Type Strains, Phase III (KMG-III): the genomes of soil and plant-associated and newly described type strains.</title>
        <authorList>
            <person name="Whitman W."/>
        </authorList>
    </citation>
    <scope>NUCLEOTIDE SEQUENCE</scope>
    <source>
        <strain evidence="18">HMT 1</strain>
    </source>
</reference>
<gene>
    <name evidence="18" type="ORF">J2T55_001635</name>
</gene>
<evidence type="ECO:0000256" key="1">
    <source>
        <dbReference type="ARBA" id="ARBA00001286"/>
    </source>
</evidence>
<dbReference type="EMBL" id="JANUCT010000010">
    <property type="protein sequence ID" value="MCS3903606.1"/>
    <property type="molecule type" value="Genomic_DNA"/>
</dbReference>
<dbReference type="Gene3D" id="3.40.10.10">
    <property type="entry name" value="DNA Methylphosphotriester Repair Domain"/>
    <property type="match status" value="1"/>
</dbReference>
<feature type="binding site" evidence="16">
    <location>
        <position position="45"/>
    </location>
    <ligand>
        <name>Zn(2+)</name>
        <dbReference type="ChEBI" id="CHEBI:29105"/>
    </ligand>
</feature>
<comment type="cofactor">
    <cofactor evidence="16">
        <name>Zn(2+)</name>
        <dbReference type="ChEBI" id="CHEBI:29105"/>
    </cofactor>
    <text evidence="16">Binds 1 zinc ion per subunit.</text>
</comment>
<dbReference type="PIRSF" id="PIRSF000409">
    <property type="entry name" value="Ada"/>
    <property type="match status" value="1"/>
</dbReference>
<organism evidence="18 19">
    <name type="scientific">Methylohalomonas lacus</name>
    <dbReference type="NCBI Taxonomy" id="398773"/>
    <lineage>
        <taxon>Bacteria</taxon>
        <taxon>Pseudomonadati</taxon>
        <taxon>Pseudomonadota</taxon>
        <taxon>Gammaproteobacteria</taxon>
        <taxon>Methylohalomonadales</taxon>
        <taxon>Methylohalomonadaceae</taxon>
        <taxon>Methylohalomonas</taxon>
    </lineage>
</organism>
<feature type="binding site" evidence="16">
    <location>
        <position position="72"/>
    </location>
    <ligand>
        <name>Zn(2+)</name>
        <dbReference type="ChEBI" id="CHEBI:29105"/>
    </ligand>
</feature>
<dbReference type="PROSITE" id="PS00374">
    <property type="entry name" value="MGMT"/>
    <property type="match status" value="1"/>
</dbReference>
<evidence type="ECO:0000256" key="14">
    <source>
        <dbReference type="ARBA" id="ARBA00078299"/>
    </source>
</evidence>
<evidence type="ECO:0000256" key="13">
    <source>
        <dbReference type="ARBA" id="ARBA00060908"/>
    </source>
</evidence>
<dbReference type="Gene3D" id="3.30.160.70">
    <property type="entry name" value="Methylated DNA-protein cysteine methyltransferase domain"/>
    <property type="match status" value="1"/>
</dbReference>
<keyword evidence="7" id="KW-0805">Transcription regulation</keyword>
<evidence type="ECO:0000256" key="9">
    <source>
        <dbReference type="ARBA" id="ARBA00023159"/>
    </source>
</evidence>
<dbReference type="InterPro" id="IPR036217">
    <property type="entry name" value="MethylDNA_cys_MeTrfase_DNAb"/>
</dbReference>
<dbReference type="AlphaFoldDB" id="A0AAE3HJQ2"/>
<evidence type="ECO:0000256" key="8">
    <source>
        <dbReference type="ARBA" id="ARBA00023125"/>
    </source>
</evidence>
<dbReference type="GO" id="GO:0008270">
    <property type="term" value="F:zinc ion binding"/>
    <property type="evidence" value="ECO:0007669"/>
    <property type="project" value="InterPro"/>
</dbReference>
<dbReference type="FunFam" id="3.40.10.10:FF:000001">
    <property type="entry name" value="DNA-3-methyladenine glycosylase 2"/>
    <property type="match status" value="1"/>
</dbReference>
<dbReference type="InterPro" id="IPR036388">
    <property type="entry name" value="WH-like_DNA-bd_sf"/>
</dbReference>
<evidence type="ECO:0000256" key="6">
    <source>
        <dbReference type="ARBA" id="ARBA00022833"/>
    </source>
</evidence>
<keyword evidence="5" id="KW-0227">DNA damage</keyword>
<dbReference type="InterPro" id="IPR035451">
    <property type="entry name" value="Ada-like_dom_sf"/>
</dbReference>
<evidence type="ECO:0000256" key="5">
    <source>
        <dbReference type="ARBA" id="ARBA00022763"/>
    </source>
</evidence>
<evidence type="ECO:0000256" key="11">
    <source>
        <dbReference type="ARBA" id="ARBA00023204"/>
    </source>
</evidence>
<dbReference type="InterPro" id="IPR018060">
    <property type="entry name" value="HTH_AraC"/>
</dbReference>
<name>A0AAE3HJQ2_9GAMM</name>
<dbReference type="RefSeq" id="WP_259055495.1">
    <property type="nucleotide sequence ID" value="NZ_JANUCT010000010.1"/>
</dbReference>
<protein>
    <recommendedName>
        <fullName evidence="14">Regulatory protein of adaptive response</fullName>
    </recommendedName>
</protein>
<evidence type="ECO:0000256" key="16">
    <source>
        <dbReference type="PIRSR" id="PIRSR000409-3"/>
    </source>
</evidence>
<dbReference type="SUPFAM" id="SSF53155">
    <property type="entry name" value="Methylated DNA-protein cysteine methyltransferase domain"/>
    <property type="match status" value="1"/>
</dbReference>
<dbReference type="Gene3D" id="1.10.10.60">
    <property type="entry name" value="Homeodomain-like"/>
    <property type="match status" value="1"/>
</dbReference>
<keyword evidence="9" id="KW-0010">Activator</keyword>
<keyword evidence="6 16" id="KW-0862">Zinc</keyword>
<keyword evidence="11" id="KW-0234">DNA repair</keyword>
<dbReference type="GO" id="GO:0006307">
    <property type="term" value="P:DNA alkylation repair"/>
    <property type="evidence" value="ECO:0007669"/>
    <property type="project" value="UniProtKB-ARBA"/>
</dbReference>
<dbReference type="Proteomes" id="UP001204445">
    <property type="component" value="Unassembled WGS sequence"/>
</dbReference>
<dbReference type="InterPro" id="IPR009057">
    <property type="entry name" value="Homeodomain-like_sf"/>
</dbReference>
<comment type="catalytic activity">
    <reaction evidence="1">
        <text>a 4-O-methyl-thymidine in DNA + L-cysteinyl-[protein] = a thymidine in DNA + S-methyl-L-cysteinyl-[protein]</text>
        <dbReference type="Rhea" id="RHEA:53428"/>
        <dbReference type="Rhea" id="RHEA-COMP:10131"/>
        <dbReference type="Rhea" id="RHEA-COMP:10132"/>
        <dbReference type="Rhea" id="RHEA-COMP:13555"/>
        <dbReference type="Rhea" id="RHEA-COMP:13556"/>
        <dbReference type="ChEBI" id="CHEBI:29950"/>
        <dbReference type="ChEBI" id="CHEBI:82612"/>
        <dbReference type="ChEBI" id="CHEBI:137386"/>
        <dbReference type="ChEBI" id="CHEBI:137387"/>
        <dbReference type="EC" id="2.1.1.63"/>
    </reaction>
</comment>
<keyword evidence="4 16" id="KW-0479">Metal-binding</keyword>
<dbReference type="GO" id="GO:0003908">
    <property type="term" value="F:methylated-DNA-[protein]-cysteine S-methyltransferase activity"/>
    <property type="evidence" value="ECO:0007669"/>
    <property type="project" value="UniProtKB-EC"/>
</dbReference>
<feature type="binding site" evidence="16">
    <location>
        <position position="75"/>
    </location>
    <ligand>
        <name>Zn(2+)</name>
        <dbReference type="ChEBI" id="CHEBI:29105"/>
    </ligand>
</feature>
<keyword evidence="8" id="KW-0238">DNA-binding</keyword>
<keyword evidence="19" id="KW-1185">Reference proteome</keyword>
<proteinExistence type="inferred from homology"/>
<comment type="similarity">
    <text evidence="13">In the C-terminal section; belongs to the MGMT family.</text>
</comment>
<evidence type="ECO:0000256" key="3">
    <source>
        <dbReference type="ARBA" id="ARBA00022679"/>
    </source>
</evidence>
<keyword evidence="3 18" id="KW-0808">Transferase</keyword>
<evidence type="ECO:0000313" key="19">
    <source>
        <dbReference type="Proteomes" id="UP001204445"/>
    </source>
</evidence>
<dbReference type="PROSITE" id="PS01124">
    <property type="entry name" value="HTH_ARAC_FAMILY_2"/>
    <property type="match status" value="1"/>
</dbReference>
<dbReference type="Pfam" id="PF01035">
    <property type="entry name" value="DNA_binding_1"/>
    <property type="match status" value="1"/>
</dbReference>
<dbReference type="PANTHER" id="PTHR10815:SF14">
    <property type="entry name" value="BIFUNCTIONAL TRANSCRIPTIONAL ACTIVATOR_DNA REPAIR ENZYME ADA"/>
    <property type="match status" value="1"/>
</dbReference>
<feature type="active site" description="Nucleophile; methyl group acceptor from either O6-methylguanine or O4-methylthymine" evidence="15">
    <location>
        <position position="325"/>
    </location>
</feature>
<dbReference type="NCBIfam" id="TIGR00589">
    <property type="entry name" value="ogt"/>
    <property type="match status" value="1"/>
</dbReference>
<evidence type="ECO:0000256" key="4">
    <source>
        <dbReference type="ARBA" id="ARBA00022723"/>
    </source>
</evidence>